<dbReference type="EMBL" id="GBRH01217115">
    <property type="protein sequence ID" value="JAD80780.1"/>
    <property type="molecule type" value="Transcribed_RNA"/>
</dbReference>
<protein>
    <submittedName>
        <fullName evidence="2">Pco084078</fullName>
    </submittedName>
</protein>
<reference evidence="2" key="2">
    <citation type="journal article" date="2015" name="Data Brief">
        <title>Shoot transcriptome of the giant reed, Arundo donax.</title>
        <authorList>
            <person name="Barrero R.A."/>
            <person name="Guerrero F.D."/>
            <person name="Moolhuijzen P."/>
            <person name="Goolsby J.A."/>
            <person name="Tidwell J."/>
            <person name="Bellgard S.E."/>
            <person name="Bellgard M.I."/>
        </authorList>
    </citation>
    <scope>NUCLEOTIDE SEQUENCE</scope>
    <source>
        <tissue evidence="2">Shoot tissue taken approximately 20 cm above the soil surface</tissue>
    </source>
</reference>
<proteinExistence type="predicted"/>
<accession>A0A0A9D560</accession>
<feature type="region of interest" description="Disordered" evidence="1">
    <location>
        <begin position="1"/>
        <end position="30"/>
    </location>
</feature>
<organism evidence="2">
    <name type="scientific">Arundo donax</name>
    <name type="common">Giant reed</name>
    <name type="synonym">Donax arundinaceus</name>
    <dbReference type="NCBI Taxonomy" id="35708"/>
    <lineage>
        <taxon>Eukaryota</taxon>
        <taxon>Viridiplantae</taxon>
        <taxon>Streptophyta</taxon>
        <taxon>Embryophyta</taxon>
        <taxon>Tracheophyta</taxon>
        <taxon>Spermatophyta</taxon>
        <taxon>Magnoliopsida</taxon>
        <taxon>Liliopsida</taxon>
        <taxon>Poales</taxon>
        <taxon>Poaceae</taxon>
        <taxon>PACMAD clade</taxon>
        <taxon>Arundinoideae</taxon>
        <taxon>Arundineae</taxon>
        <taxon>Arundo</taxon>
    </lineage>
</organism>
<name>A0A0A9D560_ARUDO</name>
<reference evidence="2" key="1">
    <citation type="submission" date="2014-09" db="EMBL/GenBank/DDBJ databases">
        <authorList>
            <person name="Magalhaes I.L.F."/>
            <person name="Oliveira U."/>
            <person name="Santos F.R."/>
            <person name="Vidigal T.H.D.A."/>
            <person name="Brescovit A.D."/>
            <person name="Santos A.J."/>
        </authorList>
    </citation>
    <scope>NUCLEOTIDE SEQUENCE</scope>
    <source>
        <tissue evidence="2">Shoot tissue taken approximately 20 cm above the soil surface</tissue>
    </source>
</reference>
<evidence type="ECO:0000313" key="2">
    <source>
        <dbReference type="EMBL" id="JAD80780.1"/>
    </source>
</evidence>
<sequence>MHTTRPTPTLRFETASLERSPNHRDSVGDGHVALPLWYHAREATEFITGLRNKSQAPGEDRESNS</sequence>
<evidence type="ECO:0000256" key="1">
    <source>
        <dbReference type="SAM" id="MobiDB-lite"/>
    </source>
</evidence>
<dbReference type="AlphaFoldDB" id="A0A0A9D560"/>